<reference evidence="2" key="1">
    <citation type="submission" date="2014-05" db="EMBL/GenBank/DDBJ databases">
        <title>The transcriptome of the halophilic microalga Tetraselmis sp. GSL018 isolated from the Great Salt Lake, Utah.</title>
        <authorList>
            <person name="Jinkerson R.E."/>
            <person name="D'Adamo S."/>
            <person name="Posewitz M.C."/>
        </authorList>
    </citation>
    <scope>NUCLEOTIDE SEQUENCE</scope>
    <source>
        <strain evidence="2">GSL018</strain>
    </source>
</reference>
<protein>
    <submittedName>
        <fullName evidence="2">Uncharacterized protein</fullName>
    </submittedName>
</protein>
<evidence type="ECO:0000256" key="1">
    <source>
        <dbReference type="SAM" id="MobiDB-lite"/>
    </source>
</evidence>
<name>A0A061SGN5_9CHLO</name>
<accession>A0A061SGN5</accession>
<evidence type="ECO:0000313" key="2">
    <source>
        <dbReference type="EMBL" id="JAC81891.1"/>
    </source>
</evidence>
<organism evidence="2">
    <name type="scientific">Tetraselmis sp. GSL018</name>
    <dbReference type="NCBI Taxonomy" id="582737"/>
    <lineage>
        <taxon>Eukaryota</taxon>
        <taxon>Viridiplantae</taxon>
        <taxon>Chlorophyta</taxon>
        <taxon>core chlorophytes</taxon>
        <taxon>Chlorodendrophyceae</taxon>
        <taxon>Chlorodendrales</taxon>
        <taxon>Chlorodendraceae</taxon>
        <taxon>Tetraselmis</taxon>
    </lineage>
</organism>
<feature type="region of interest" description="Disordered" evidence="1">
    <location>
        <begin position="30"/>
        <end position="50"/>
    </location>
</feature>
<gene>
    <name evidence="2" type="ORF">TSPGSL018_6916</name>
</gene>
<feature type="region of interest" description="Disordered" evidence="1">
    <location>
        <begin position="73"/>
        <end position="129"/>
    </location>
</feature>
<proteinExistence type="predicted"/>
<dbReference type="EMBL" id="GBEZ01003231">
    <property type="protein sequence ID" value="JAC81891.1"/>
    <property type="molecule type" value="Transcribed_RNA"/>
</dbReference>
<sequence length="129" mass="13813">MNMQKSAQQQSSQRRSKYCWNRVEQARAVQEGCPISTVGPKANPIGGSEREAPWGKAAVLVVLGIHQHTYKAVGQRPTEGGHNLSATRHSLPSRSSLSLSSSSSSSSPSPTAPPYALRSTSRISSRISL</sequence>
<dbReference type="AlphaFoldDB" id="A0A061SGN5"/>
<feature type="compositionally biased region" description="Low complexity" evidence="1">
    <location>
        <begin position="118"/>
        <end position="129"/>
    </location>
</feature>
<feature type="compositionally biased region" description="Low complexity" evidence="1">
    <location>
        <begin position="90"/>
        <end position="109"/>
    </location>
</feature>